<evidence type="ECO:0000313" key="2">
    <source>
        <dbReference type="Proteomes" id="UP000035681"/>
    </source>
</evidence>
<keyword evidence="2" id="KW-1185">Reference proteome</keyword>
<dbReference type="InterPro" id="IPR029063">
    <property type="entry name" value="SAM-dependent_MTases_sf"/>
</dbReference>
<evidence type="ECO:0000313" key="3">
    <source>
        <dbReference type="WBParaSite" id="SSTP_0001180500.1"/>
    </source>
</evidence>
<proteinExistence type="predicted"/>
<dbReference type="PANTHER" id="PTHR12496:SF2">
    <property type="entry name" value="METHYLTRANSFERASE-LIKE PROTEIN 25B"/>
    <property type="match status" value="1"/>
</dbReference>
<dbReference type="Pfam" id="PF13679">
    <property type="entry name" value="Methyltransf_32"/>
    <property type="match status" value="1"/>
</dbReference>
<dbReference type="InterPro" id="IPR052220">
    <property type="entry name" value="METTL25"/>
</dbReference>
<dbReference type="SUPFAM" id="SSF53335">
    <property type="entry name" value="S-adenosyl-L-methionine-dependent methyltransferases"/>
    <property type="match status" value="1"/>
</dbReference>
<name>A0A0K0EQS4_STRER</name>
<dbReference type="Proteomes" id="UP000035681">
    <property type="component" value="Unplaced"/>
</dbReference>
<accession>A0A0K0EQS4</accession>
<evidence type="ECO:0000313" key="4">
    <source>
        <dbReference type="WBParaSite" id="TCONS_00002434.p1"/>
    </source>
</evidence>
<sequence>MEKELVNKIYDILKDYGHYADQYMLDYYIDNQWHSIPNEWQNFFENKKDNIEAVALYLLDFTNKELDEEVPSTLLKLKNDIKHVFDTLCNNNSFYQAKKYDFSTVPKSLLTKIKQKKLHELEYLIPLIEHLYIASNCSFNRIVDCGAGIGHLSRLLAYFFKDYINVEVSTVEGNDKFVDQSIKLDQIFENKLKFIEQKSPNFKIQRVSKLVSDKSDLLNDDSSNHNKNLILGLHTCGDFASTLIKHFCLNTNAAALVNIGCCYHKINNGNDMKYRQIYDNSINSISENYNYPMSNEKNIFPNLSYAARELACHGLKQFKEKLNSKKGILSSFKINLYRAKLEHLIFSITSDKNYRHLGLRSVLYNENLSFEEYIEKALLSQKEIMDKINLFKNQNYELFRKMIDIDINDIWKIFTLYVIRLSIAPILEIVILLDRIIYLKEHGLNSYIIDLFDSSISPRCYAIVCLK</sequence>
<dbReference type="WBParaSite" id="TCONS_00002434.p1">
    <property type="protein sequence ID" value="TCONS_00002434.p1"/>
    <property type="gene ID" value="XLOC_002283"/>
</dbReference>
<dbReference type="InterPro" id="IPR025714">
    <property type="entry name" value="Methyltranfer_dom"/>
</dbReference>
<dbReference type="PANTHER" id="PTHR12496">
    <property type="entry name" value="CGI-41 METHYLTRANSFERASE"/>
    <property type="match status" value="1"/>
</dbReference>
<protein>
    <submittedName>
        <fullName evidence="3 4">Methyltranfer_dom domain-containing protein</fullName>
    </submittedName>
</protein>
<organism evidence="3">
    <name type="scientific">Strongyloides stercoralis</name>
    <name type="common">Threadworm</name>
    <dbReference type="NCBI Taxonomy" id="6248"/>
    <lineage>
        <taxon>Eukaryota</taxon>
        <taxon>Metazoa</taxon>
        <taxon>Ecdysozoa</taxon>
        <taxon>Nematoda</taxon>
        <taxon>Chromadorea</taxon>
        <taxon>Rhabditida</taxon>
        <taxon>Tylenchina</taxon>
        <taxon>Panagrolaimomorpha</taxon>
        <taxon>Strongyloidoidea</taxon>
        <taxon>Strongyloididae</taxon>
        <taxon>Strongyloides</taxon>
    </lineage>
</organism>
<dbReference type="WBParaSite" id="SSTP_0001180500.1">
    <property type="protein sequence ID" value="SSTP_0001180500.1"/>
    <property type="gene ID" value="SSTP_0001180500"/>
</dbReference>
<reference evidence="3" key="1">
    <citation type="submission" date="2015-08" db="UniProtKB">
        <authorList>
            <consortium name="WormBaseParasite"/>
        </authorList>
    </citation>
    <scope>IDENTIFICATION</scope>
</reference>
<dbReference type="STRING" id="6248.A0A0K0EQS4"/>
<feature type="domain" description="Methyltransferase" evidence="1">
    <location>
        <begin position="116"/>
        <end position="268"/>
    </location>
</feature>
<dbReference type="AlphaFoldDB" id="A0A0K0EQS4"/>
<evidence type="ECO:0000259" key="1">
    <source>
        <dbReference type="Pfam" id="PF13679"/>
    </source>
</evidence>